<name>A0AAF0QKP1_SOLVR</name>
<reference evidence="1" key="1">
    <citation type="submission" date="2023-08" db="EMBL/GenBank/DDBJ databases">
        <title>A de novo genome assembly of Solanum verrucosum Schlechtendal, a Mexican diploid species geographically isolated from the other diploid A-genome species in potato relatives.</title>
        <authorList>
            <person name="Hosaka K."/>
        </authorList>
    </citation>
    <scope>NUCLEOTIDE SEQUENCE</scope>
    <source>
        <tissue evidence="1">Young leaves</tissue>
    </source>
</reference>
<organism evidence="1 2">
    <name type="scientific">Solanum verrucosum</name>
    <dbReference type="NCBI Taxonomy" id="315347"/>
    <lineage>
        <taxon>Eukaryota</taxon>
        <taxon>Viridiplantae</taxon>
        <taxon>Streptophyta</taxon>
        <taxon>Embryophyta</taxon>
        <taxon>Tracheophyta</taxon>
        <taxon>Spermatophyta</taxon>
        <taxon>Magnoliopsida</taxon>
        <taxon>eudicotyledons</taxon>
        <taxon>Gunneridae</taxon>
        <taxon>Pentapetalae</taxon>
        <taxon>asterids</taxon>
        <taxon>lamiids</taxon>
        <taxon>Solanales</taxon>
        <taxon>Solanaceae</taxon>
        <taxon>Solanoideae</taxon>
        <taxon>Solaneae</taxon>
        <taxon>Solanum</taxon>
    </lineage>
</organism>
<accession>A0AAF0QKP1</accession>
<keyword evidence="2" id="KW-1185">Reference proteome</keyword>
<evidence type="ECO:0000313" key="1">
    <source>
        <dbReference type="EMBL" id="WMV25604.1"/>
    </source>
</evidence>
<sequence>MVDADSTDVVVLGQILVVIGIRLMTNFHVMCQP</sequence>
<evidence type="ECO:0000313" key="2">
    <source>
        <dbReference type="Proteomes" id="UP001234989"/>
    </source>
</evidence>
<protein>
    <submittedName>
        <fullName evidence="1">Uncharacterized protein</fullName>
    </submittedName>
</protein>
<dbReference type="EMBL" id="CP133615">
    <property type="protein sequence ID" value="WMV25604.1"/>
    <property type="molecule type" value="Genomic_DNA"/>
</dbReference>
<dbReference type="Proteomes" id="UP001234989">
    <property type="component" value="Chromosome 4"/>
</dbReference>
<proteinExistence type="predicted"/>
<gene>
    <name evidence="1" type="ORF">MTR67_018989</name>
</gene>
<dbReference type="AlphaFoldDB" id="A0AAF0QKP1"/>